<evidence type="ECO:0000313" key="2">
    <source>
        <dbReference type="Proteomes" id="UP000203896"/>
    </source>
</evidence>
<accession>A0A0B7MT18</accession>
<dbReference type="EMBL" id="HE978309">
    <property type="protein sequence ID" value="CEO90837.1"/>
    <property type="molecule type" value="Genomic_DNA"/>
</dbReference>
<proteinExistence type="predicted"/>
<dbReference type="GeneID" id="23301264"/>
<dbReference type="RefSeq" id="YP_009118917.1">
    <property type="nucleotide sequence ID" value="NC_025425.1"/>
</dbReference>
<organism evidence="1 2">
    <name type="scientific">Enterobacteria phage GEC-3S</name>
    <dbReference type="NCBI Taxonomy" id="1222338"/>
    <lineage>
        <taxon>Viruses</taxon>
        <taxon>Duplodnaviria</taxon>
        <taxon>Heunggongvirae</taxon>
        <taxon>Uroviricota</taxon>
        <taxon>Caudoviricetes</taxon>
        <taxon>Pantevenvirales</taxon>
        <taxon>Straboviridae</taxon>
        <taxon>Krischvirus</taxon>
        <taxon>Krischvirus gec3s</taxon>
    </lineage>
</organism>
<keyword evidence="2" id="KW-1185">Reference proteome</keyword>
<name>A0A0B7MT18_9CAUD</name>
<dbReference type="KEGG" id="vg:23301264"/>
<reference evidence="1 2" key="1">
    <citation type="submission" date="2012-08" db="EMBL/GenBank/DDBJ databases">
        <title>Selection and characterization of a candidate therapeutic bacteriophage that lyses the German Escherichia coli O104:H4 outbreak strain.</title>
        <authorList>
            <person name="Merabishvilli M."/>
            <person name="De Vos D."/>
            <person name="Verbeken G."/>
            <person name="Kropinski A."/>
            <person name="Vandenheuvel D."/>
            <person name="Lavigne R."/>
            <person name="Wattiau P."/>
            <person name="Mast J."/>
            <person name="Ragimbeau C."/>
            <person name="Mossong J."/>
            <person name="Scheres J."/>
            <person name="Chanishvili N."/>
            <person name="Vaneechoutte M."/>
            <person name="Pirnay J.P."/>
        </authorList>
    </citation>
    <scope>NUCLEOTIDE SEQUENCE [LARGE SCALE GENOMIC DNA]</scope>
</reference>
<gene>
    <name evidence="1" type="ORF">BN201_0234</name>
</gene>
<dbReference type="Proteomes" id="UP000203896">
    <property type="component" value="Segment"/>
</dbReference>
<sequence>MATVWLLIAISNSMYNYGNMSSIEFATKQDCVKAREIIREDNKRFMNLYCVEKQKVN</sequence>
<evidence type="ECO:0000313" key="1">
    <source>
        <dbReference type="EMBL" id="CEO90837.1"/>
    </source>
</evidence>
<protein>
    <submittedName>
        <fullName evidence="1">Uncharacterized protein</fullName>
    </submittedName>
</protein>